<reference evidence="2 3" key="1">
    <citation type="submission" date="2024-02" db="EMBL/GenBank/DDBJ databases">
        <title>New thermophilic sulfur-oxidizing bacteria from a hot springs of the Uzon caldera (Kamchatka, Russia).</title>
        <authorList>
            <person name="Dukat A.M."/>
            <person name="Elcheninov A.G."/>
            <person name="Frolov E.N."/>
        </authorList>
    </citation>
    <scope>NUCLEOTIDE SEQUENCE [LARGE SCALE GENOMIC DNA]</scope>
    <source>
        <strain evidence="2 3">AK1</strain>
    </source>
</reference>
<comment type="caution">
    <text evidence="2">The sequence shown here is derived from an EMBL/GenBank/DDBJ whole genome shotgun (WGS) entry which is preliminary data.</text>
</comment>
<accession>A0ABV0EGJ3</accession>
<dbReference type="InterPro" id="IPR013766">
    <property type="entry name" value="Thioredoxin_domain"/>
</dbReference>
<dbReference type="Gene3D" id="3.40.30.10">
    <property type="entry name" value="Glutaredoxin"/>
    <property type="match status" value="1"/>
</dbReference>
<dbReference type="InterPro" id="IPR011990">
    <property type="entry name" value="TPR-like_helical_dom_sf"/>
</dbReference>
<protein>
    <submittedName>
        <fullName evidence="2">Tetratricopeptide repeat protein</fullName>
    </submittedName>
</protein>
<evidence type="ECO:0000313" key="2">
    <source>
        <dbReference type="EMBL" id="MEO1766813.1"/>
    </source>
</evidence>
<sequence>MASPFVLDASAETFPTLVLENSARGLVVALFWSPRAAPCMMIMPRLTRLAESHAGRFLLVRLNVDELARLARDWGVASVPTVKFFRHGQVVHTIHGAESEASLRAALERYLPRAANPARLEAQRLFQSGEVDAAYAKLAQAALDDPDDPLLPLDLARLMVRNGEHARAHALLANLPQPAASHPEIERLFLHLSLILAAEAASEPAALEARLGAAPDDSAARFARAARRLVDDDFLGAADDLLELIARDPQWEQGLARRALLAVLDLPAFPSQEVAECRRRLASLLHR</sequence>
<dbReference type="Pfam" id="PF14559">
    <property type="entry name" value="TPR_19"/>
    <property type="match status" value="1"/>
</dbReference>
<dbReference type="Pfam" id="PF14561">
    <property type="entry name" value="TPR_20"/>
    <property type="match status" value="1"/>
</dbReference>
<dbReference type="PANTHER" id="PTHR45663:SF11">
    <property type="entry name" value="GEO12009P1"/>
    <property type="match status" value="1"/>
</dbReference>
<dbReference type="SUPFAM" id="SSF52833">
    <property type="entry name" value="Thioredoxin-like"/>
    <property type="match status" value="1"/>
</dbReference>
<dbReference type="EMBL" id="JBAJEX010000004">
    <property type="protein sequence ID" value="MEO1766813.1"/>
    <property type="molecule type" value="Genomic_DNA"/>
</dbReference>
<dbReference type="CDD" id="cd02947">
    <property type="entry name" value="TRX_family"/>
    <property type="match status" value="1"/>
</dbReference>
<organism evidence="2 3">
    <name type="scientific">Thiobacter aerophilum</name>
    <dbReference type="NCBI Taxonomy" id="3121275"/>
    <lineage>
        <taxon>Bacteria</taxon>
        <taxon>Pseudomonadati</taxon>
        <taxon>Pseudomonadota</taxon>
        <taxon>Betaproteobacteria</taxon>
        <taxon>Burkholderiales</taxon>
        <taxon>Thiobacteraceae</taxon>
        <taxon>Thiobacter</taxon>
    </lineage>
</organism>
<feature type="domain" description="Thioredoxin" evidence="1">
    <location>
        <begin position="1"/>
        <end position="112"/>
    </location>
</feature>
<dbReference type="RefSeq" id="WP_347307925.1">
    <property type="nucleotide sequence ID" value="NZ_JBAJEX010000004.1"/>
</dbReference>
<proteinExistence type="predicted"/>
<evidence type="ECO:0000313" key="3">
    <source>
        <dbReference type="Proteomes" id="UP001482231"/>
    </source>
</evidence>
<dbReference type="Proteomes" id="UP001482231">
    <property type="component" value="Unassembled WGS sequence"/>
</dbReference>
<dbReference type="Gene3D" id="1.25.40.10">
    <property type="entry name" value="Tetratricopeptide repeat domain"/>
    <property type="match status" value="2"/>
</dbReference>
<gene>
    <name evidence="2" type="ORF">V6E02_06255</name>
</gene>
<dbReference type="PANTHER" id="PTHR45663">
    <property type="entry name" value="GEO12009P1"/>
    <property type="match status" value="1"/>
</dbReference>
<dbReference type="PROSITE" id="PS51352">
    <property type="entry name" value="THIOREDOXIN_2"/>
    <property type="match status" value="1"/>
</dbReference>
<dbReference type="SUPFAM" id="SSF48452">
    <property type="entry name" value="TPR-like"/>
    <property type="match status" value="1"/>
</dbReference>
<keyword evidence="3" id="KW-1185">Reference proteome</keyword>
<evidence type="ECO:0000259" key="1">
    <source>
        <dbReference type="PROSITE" id="PS51352"/>
    </source>
</evidence>
<name>A0ABV0EGJ3_9BURK</name>
<dbReference type="InterPro" id="IPR036249">
    <property type="entry name" value="Thioredoxin-like_sf"/>
</dbReference>
<dbReference type="Pfam" id="PF00085">
    <property type="entry name" value="Thioredoxin"/>
    <property type="match status" value="1"/>
</dbReference>